<feature type="coiled-coil region" evidence="1">
    <location>
        <begin position="166"/>
        <end position="200"/>
    </location>
</feature>
<accession>A0ABT7W4W5</accession>
<evidence type="ECO:0000259" key="3">
    <source>
        <dbReference type="Pfam" id="PF25954"/>
    </source>
</evidence>
<keyword evidence="1" id="KW-0175">Coiled coil</keyword>
<comment type="caution">
    <text evidence="4">The sequence shown here is derived from an EMBL/GenBank/DDBJ whole genome shotgun (WGS) entry which is preliminary data.</text>
</comment>
<feature type="domain" description="Multidrug resistance protein MdtA-like barrel-sandwich hybrid" evidence="2">
    <location>
        <begin position="49"/>
        <end position="242"/>
    </location>
</feature>
<dbReference type="Gene3D" id="1.10.287.470">
    <property type="entry name" value="Helix hairpin bin"/>
    <property type="match status" value="1"/>
</dbReference>
<feature type="domain" description="CusB-like beta-barrel" evidence="3">
    <location>
        <begin position="249"/>
        <end position="289"/>
    </location>
</feature>
<name>A0ABT7W4W5_9BORD</name>
<proteinExistence type="predicted"/>
<protein>
    <submittedName>
        <fullName evidence="4">HlyD family secretion protein</fullName>
    </submittedName>
</protein>
<dbReference type="Pfam" id="PF25954">
    <property type="entry name" value="Beta-barrel_RND_2"/>
    <property type="match status" value="1"/>
</dbReference>
<dbReference type="Proteomes" id="UP001175604">
    <property type="component" value="Unassembled WGS sequence"/>
</dbReference>
<sequence length="348" mass="36510">MAFSRNARAGAVLAAAALLGGALWLDRPESAAARQATDYAYVHADFTVVAPRVAGTISQVLVEDHQQVAPGDLLATLDDRDFAAALAGARARVDGARAALDALQAEQARQQAAIRQAAAAIDADDASLSLARAELARYRSLAAEGSGTVQQRQQAQARLDVLQAGRAQHLAALEAARRQAEVLDARLRGARASLAQAEAAHTAAQLQLSYTRITAPVGGMVGHRTLRVGAQVQSGKPLLAIVPLEHAYVEANFRETQLARVRPGQRVRMAVDALPGVELTGRVASLGPASGVSYAPIAPHNATGNFTKIVQRIPVRIEFDAGQPALARLRVGMSVRPEIETGPGLDSP</sequence>
<dbReference type="SUPFAM" id="SSF111369">
    <property type="entry name" value="HlyD-like secretion proteins"/>
    <property type="match status" value="2"/>
</dbReference>
<dbReference type="PANTHER" id="PTHR30386:SF24">
    <property type="entry name" value="MULTIDRUG RESISTANCE EFFLUX PUMP"/>
    <property type="match status" value="1"/>
</dbReference>
<dbReference type="Pfam" id="PF25917">
    <property type="entry name" value="BSH_RND"/>
    <property type="match status" value="1"/>
</dbReference>
<dbReference type="RefSeq" id="WP_289785920.1">
    <property type="nucleotide sequence ID" value="NZ_JAUDJE010000011.1"/>
</dbReference>
<dbReference type="EMBL" id="JAUDJE010000011">
    <property type="protein sequence ID" value="MDM9560197.1"/>
    <property type="molecule type" value="Genomic_DNA"/>
</dbReference>
<dbReference type="InterPro" id="IPR050739">
    <property type="entry name" value="MFP"/>
</dbReference>
<organism evidence="4 5">
    <name type="scientific">Bordetella petrii</name>
    <dbReference type="NCBI Taxonomy" id="94624"/>
    <lineage>
        <taxon>Bacteria</taxon>
        <taxon>Pseudomonadati</taxon>
        <taxon>Pseudomonadota</taxon>
        <taxon>Betaproteobacteria</taxon>
        <taxon>Burkholderiales</taxon>
        <taxon>Alcaligenaceae</taxon>
        <taxon>Bordetella</taxon>
    </lineage>
</organism>
<evidence type="ECO:0000256" key="1">
    <source>
        <dbReference type="SAM" id="Coils"/>
    </source>
</evidence>
<reference evidence="4" key="1">
    <citation type="submission" date="2023-06" db="EMBL/GenBank/DDBJ databases">
        <title>full genome analysis of Phenantherene degrader P3.</title>
        <authorList>
            <person name="Akbar A."/>
            <person name="Rahmeh R."/>
            <person name="Kishk M."/>
        </authorList>
    </citation>
    <scope>NUCLEOTIDE SEQUENCE</scope>
    <source>
        <strain evidence="4">P3</strain>
    </source>
</reference>
<evidence type="ECO:0000313" key="5">
    <source>
        <dbReference type="Proteomes" id="UP001175604"/>
    </source>
</evidence>
<dbReference type="Gene3D" id="2.40.50.100">
    <property type="match status" value="1"/>
</dbReference>
<dbReference type="PANTHER" id="PTHR30386">
    <property type="entry name" value="MEMBRANE FUSION SUBUNIT OF EMRAB-TOLC MULTIDRUG EFFLUX PUMP"/>
    <property type="match status" value="1"/>
</dbReference>
<evidence type="ECO:0000313" key="4">
    <source>
        <dbReference type="EMBL" id="MDM9560197.1"/>
    </source>
</evidence>
<gene>
    <name evidence="4" type="ORF">QUC21_14260</name>
</gene>
<feature type="coiled-coil region" evidence="1">
    <location>
        <begin position="86"/>
        <end position="120"/>
    </location>
</feature>
<dbReference type="InterPro" id="IPR058625">
    <property type="entry name" value="MdtA-like_BSH"/>
</dbReference>
<dbReference type="InterPro" id="IPR058792">
    <property type="entry name" value="Beta-barrel_RND_2"/>
</dbReference>
<evidence type="ECO:0000259" key="2">
    <source>
        <dbReference type="Pfam" id="PF25917"/>
    </source>
</evidence>
<keyword evidence="5" id="KW-1185">Reference proteome</keyword>
<dbReference type="Gene3D" id="2.40.30.170">
    <property type="match status" value="1"/>
</dbReference>